<evidence type="ECO:0000313" key="1">
    <source>
        <dbReference type="EMBL" id="UOX34445.1"/>
    </source>
</evidence>
<organism evidence="1 2">
    <name type="scientific">Flavobacterium sediminilitoris</name>
    <dbReference type="NCBI Taxonomy" id="2024526"/>
    <lineage>
        <taxon>Bacteria</taxon>
        <taxon>Pseudomonadati</taxon>
        <taxon>Bacteroidota</taxon>
        <taxon>Flavobacteriia</taxon>
        <taxon>Flavobacteriales</taxon>
        <taxon>Flavobacteriaceae</taxon>
        <taxon>Flavobacterium</taxon>
    </lineage>
</organism>
<protein>
    <recommendedName>
        <fullName evidence="3">Lipoprotein</fullName>
    </recommendedName>
</protein>
<dbReference type="PROSITE" id="PS51257">
    <property type="entry name" value="PROKAR_LIPOPROTEIN"/>
    <property type="match status" value="1"/>
</dbReference>
<proteinExistence type="predicted"/>
<accession>A0ABY4HPC3</accession>
<reference evidence="1" key="2">
    <citation type="submission" date="2022-04" db="EMBL/GenBank/DDBJ databases">
        <title>Complete Genome Sequence of Flavobacterium sediminilitoris YSM-43, Isolated from a Tidal Sediment.</title>
        <authorList>
            <person name="Lee P.A."/>
        </authorList>
    </citation>
    <scope>NUCLEOTIDE SEQUENCE</scope>
    <source>
        <strain evidence="1">YSM-43</strain>
    </source>
</reference>
<evidence type="ECO:0008006" key="3">
    <source>
        <dbReference type="Google" id="ProtNLM"/>
    </source>
</evidence>
<sequence>MEKTFYYAKIVILFFIITSCENRNSNLINAKKYTTSIKSISDSLNKLKTYNLDLLICSYSEDSIYGKLLFESPNKPYSIGTAYYDYERVNNIDILFIDYSEVKNLTKTENDKLYNKEKIGDNYYKIEHLVKSGKITFGKKFTNYPFLKFIFCKENISNVNCLDNIMESKAYYEAYESNIEYEEKIFYPNCN</sequence>
<evidence type="ECO:0000313" key="2">
    <source>
        <dbReference type="Proteomes" id="UP000830454"/>
    </source>
</evidence>
<reference evidence="1" key="1">
    <citation type="submission" date="2021-12" db="EMBL/GenBank/DDBJ databases">
        <authorList>
            <person name="Cha I.-T."/>
            <person name="Lee K.-E."/>
            <person name="Park S.-J."/>
        </authorList>
    </citation>
    <scope>NUCLEOTIDE SEQUENCE</scope>
    <source>
        <strain evidence="1">YSM-43</strain>
    </source>
</reference>
<dbReference type="RefSeq" id="WP_246917381.1">
    <property type="nucleotide sequence ID" value="NZ_CP090145.1"/>
</dbReference>
<name>A0ABY4HPC3_9FLAO</name>
<dbReference type="Proteomes" id="UP000830454">
    <property type="component" value="Chromosome"/>
</dbReference>
<gene>
    <name evidence="1" type="ORF">LXD69_02785</name>
</gene>
<dbReference type="EMBL" id="CP090145">
    <property type="protein sequence ID" value="UOX34445.1"/>
    <property type="molecule type" value="Genomic_DNA"/>
</dbReference>
<keyword evidence="2" id="KW-1185">Reference proteome</keyword>